<protein>
    <submittedName>
        <fullName evidence="1">Uncharacterized protein</fullName>
    </submittedName>
</protein>
<gene>
    <name evidence="1" type="ORF">HPB47_019790</name>
</gene>
<accession>A0AC60QHA1</accession>
<dbReference type="EMBL" id="JABSTQ010009045">
    <property type="protein sequence ID" value="KAG0433607.1"/>
    <property type="molecule type" value="Genomic_DNA"/>
</dbReference>
<name>A0AC60QHA1_IXOPE</name>
<organism evidence="1 2">
    <name type="scientific">Ixodes persulcatus</name>
    <name type="common">Taiga tick</name>
    <dbReference type="NCBI Taxonomy" id="34615"/>
    <lineage>
        <taxon>Eukaryota</taxon>
        <taxon>Metazoa</taxon>
        <taxon>Ecdysozoa</taxon>
        <taxon>Arthropoda</taxon>
        <taxon>Chelicerata</taxon>
        <taxon>Arachnida</taxon>
        <taxon>Acari</taxon>
        <taxon>Parasitiformes</taxon>
        <taxon>Ixodida</taxon>
        <taxon>Ixodoidea</taxon>
        <taxon>Ixodidae</taxon>
        <taxon>Ixodinae</taxon>
        <taxon>Ixodes</taxon>
    </lineage>
</organism>
<evidence type="ECO:0000313" key="2">
    <source>
        <dbReference type="Proteomes" id="UP000805193"/>
    </source>
</evidence>
<dbReference type="Proteomes" id="UP000805193">
    <property type="component" value="Unassembled WGS sequence"/>
</dbReference>
<comment type="caution">
    <text evidence="1">The sequence shown here is derived from an EMBL/GenBank/DDBJ whole genome shotgun (WGS) entry which is preliminary data.</text>
</comment>
<sequence>MDGNAALASEFELPFSDRTPTEREYVCGGLCHHPTETALPATSILHAEGRTRIFFSVTPHEACGVRGQSSVTGAKIASPSFQIVGGEDAEPQEFPWQISLQYMVPPGNNFRHGCGGSIINKQYVLTAAHCVDRVAPNSRLVIVGEYNLNQTDPLERKIAVSSITIHPKYKTGGVMYDYALLKLETPLDFSGADKGLMPICLPTKNQVFANQTCTASGWGFTKPSKRGAFPQILQKVDLHIVSLEECRKAYGYYTVREDCMICASFKEGKKSTCYGDSGGPLQCATTDGLYVLAGATSFSQSCDEPNFPNVFARISTQLEWIESIAGATP</sequence>
<keyword evidence="2" id="KW-1185">Reference proteome</keyword>
<evidence type="ECO:0000313" key="1">
    <source>
        <dbReference type="EMBL" id="KAG0433607.1"/>
    </source>
</evidence>
<proteinExistence type="predicted"/>
<reference evidence="1 2" key="1">
    <citation type="journal article" date="2020" name="Cell">
        <title>Large-Scale Comparative Analyses of Tick Genomes Elucidate Their Genetic Diversity and Vector Capacities.</title>
        <authorList>
            <consortium name="Tick Genome and Microbiome Consortium (TIGMIC)"/>
            <person name="Jia N."/>
            <person name="Wang J."/>
            <person name="Shi W."/>
            <person name="Du L."/>
            <person name="Sun Y."/>
            <person name="Zhan W."/>
            <person name="Jiang J.F."/>
            <person name="Wang Q."/>
            <person name="Zhang B."/>
            <person name="Ji P."/>
            <person name="Bell-Sakyi L."/>
            <person name="Cui X.M."/>
            <person name="Yuan T.T."/>
            <person name="Jiang B.G."/>
            <person name="Yang W.F."/>
            <person name="Lam T.T."/>
            <person name="Chang Q.C."/>
            <person name="Ding S.J."/>
            <person name="Wang X.J."/>
            <person name="Zhu J.G."/>
            <person name="Ruan X.D."/>
            <person name="Zhao L."/>
            <person name="Wei J.T."/>
            <person name="Ye R.Z."/>
            <person name="Que T.C."/>
            <person name="Du C.H."/>
            <person name="Zhou Y.H."/>
            <person name="Cheng J.X."/>
            <person name="Dai P.F."/>
            <person name="Guo W.B."/>
            <person name="Han X.H."/>
            <person name="Huang E.J."/>
            <person name="Li L.F."/>
            <person name="Wei W."/>
            <person name="Gao Y.C."/>
            <person name="Liu J.Z."/>
            <person name="Shao H.Z."/>
            <person name="Wang X."/>
            <person name="Wang C.C."/>
            <person name="Yang T.C."/>
            <person name="Huo Q.B."/>
            <person name="Li W."/>
            <person name="Chen H.Y."/>
            <person name="Chen S.E."/>
            <person name="Zhou L.G."/>
            <person name="Ni X.B."/>
            <person name="Tian J.H."/>
            <person name="Sheng Y."/>
            <person name="Liu T."/>
            <person name="Pan Y.S."/>
            <person name="Xia L.Y."/>
            <person name="Li J."/>
            <person name="Zhao F."/>
            <person name="Cao W.C."/>
        </authorList>
    </citation>
    <scope>NUCLEOTIDE SEQUENCE [LARGE SCALE GENOMIC DNA]</scope>
    <source>
        <strain evidence="1">Iper-2018</strain>
    </source>
</reference>